<evidence type="ECO:0008006" key="3">
    <source>
        <dbReference type="Google" id="ProtNLM"/>
    </source>
</evidence>
<sequence length="76" mass="8640">MSDKRRGEVIQINIELGIGIIMDENGQDIHFRLDTIPNEIEINSKVTFEIQLTAQGLSAMNVEVEKEKLWPSLCNL</sequence>
<gene>
    <name evidence="1" type="ORF">GCM10022289_44110</name>
</gene>
<dbReference type="Proteomes" id="UP001501772">
    <property type="component" value="Unassembled WGS sequence"/>
</dbReference>
<dbReference type="Gene3D" id="2.40.50.140">
    <property type="entry name" value="Nucleic acid-binding proteins"/>
    <property type="match status" value="1"/>
</dbReference>
<dbReference type="SUPFAM" id="SSF50249">
    <property type="entry name" value="Nucleic acid-binding proteins"/>
    <property type="match status" value="1"/>
</dbReference>
<evidence type="ECO:0000313" key="2">
    <source>
        <dbReference type="Proteomes" id="UP001501772"/>
    </source>
</evidence>
<reference evidence="2" key="1">
    <citation type="journal article" date="2019" name="Int. J. Syst. Evol. Microbiol.">
        <title>The Global Catalogue of Microorganisms (GCM) 10K type strain sequencing project: providing services to taxonomists for standard genome sequencing and annotation.</title>
        <authorList>
            <consortium name="The Broad Institute Genomics Platform"/>
            <consortium name="The Broad Institute Genome Sequencing Center for Infectious Disease"/>
            <person name="Wu L."/>
            <person name="Ma J."/>
        </authorList>
    </citation>
    <scope>NUCLEOTIDE SEQUENCE [LARGE SCALE GENOMIC DNA]</scope>
    <source>
        <strain evidence="2">JCM 17626</strain>
    </source>
</reference>
<dbReference type="EMBL" id="BAABBY010000014">
    <property type="protein sequence ID" value="GAA4212795.1"/>
    <property type="molecule type" value="Genomic_DNA"/>
</dbReference>
<organism evidence="1 2">
    <name type="scientific">Pedobacter jeongneungensis</name>
    <dbReference type="NCBI Taxonomy" id="947309"/>
    <lineage>
        <taxon>Bacteria</taxon>
        <taxon>Pseudomonadati</taxon>
        <taxon>Bacteroidota</taxon>
        <taxon>Sphingobacteriia</taxon>
        <taxon>Sphingobacteriales</taxon>
        <taxon>Sphingobacteriaceae</taxon>
        <taxon>Pedobacter</taxon>
    </lineage>
</organism>
<name>A0ABP8BPS4_9SPHI</name>
<proteinExistence type="predicted"/>
<accession>A0ABP8BPS4</accession>
<dbReference type="InterPro" id="IPR012340">
    <property type="entry name" value="NA-bd_OB-fold"/>
</dbReference>
<evidence type="ECO:0000313" key="1">
    <source>
        <dbReference type="EMBL" id="GAA4212795.1"/>
    </source>
</evidence>
<protein>
    <recommendedName>
        <fullName evidence="3">Cold shock CspA family protein</fullName>
    </recommendedName>
</protein>
<dbReference type="RefSeq" id="WP_344853588.1">
    <property type="nucleotide sequence ID" value="NZ_BAABBY010000014.1"/>
</dbReference>
<keyword evidence="2" id="KW-1185">Reference proteome</keyword>
<comment type="caution">
    <text evidence="1">The sequence shown here is derived from an EMBL/GenBank/DDBJ whole genome shotgun (WGS) entry which is preliminary data.</text>
</comment>